<evidence type="ECO:0000313" key="13">
    <source>
        <dbReference type="Proteomes" id="UP001054889"/>
    </source>
</evidence>
<keyword evidence="3" id="KW-0285">Flavoprotein</keyword>
<feature type="domain" description="Prenylcysteine lyase" evidence="10">
    <location>
        <begin position="403"/>
        <end position="538"/>
    </location>
</feature>
<dbReference type="GO" id="GO:0030328">
    <property type="term" value="P:prenylcysteine catabolic process"/>
    <property type="evidence" value="ECO:0007669"/>
    <property type="project" value="InterPro"/>
</dbReference>
<dbReference type="PANTHER" id="PTHR15944:SF0">
    <property type="entry name" value="PRENYLCYSTEINE LYASE DOMAIN-CONTAINING PROTEIN"/>
    <property type="match status" value="1"/>
</dbReference>
<comment type="caution">
    <text evidence="12">The sequence shown here is derived from an EMBL/GenBank/DDBJ whole genome shotgun (WGS) entry which is preliminary data.</text>
</comment>
<keyword evidence="9" id="KW-0325">Glycoprotein</keyword>
<gene>
    <name evidence="12" type="primary">ga18462</name>
    <name evidence="12" type="ORF">PR202_ga18462</name>
</gene>
<dbReference type="SUPFAM" id="SSF51905">
    <property type="entry name" value="FAD/NAD(P)-binding domain"/>
    <property type="match status" value="1"/>
</dbReference>
<name>A0AAV5CT81_ELECO</name>
<dbReference type="InterPro" id="IPR019533">
    <property type="entry name" value="Peptidase_S26"/>
</dbReference>
<comment type="cofactor">
    <cofactor evidence="1">
        <name>FAD</name>
        <dbReference type="ChEBI" id="CHEBI:57692"/>
    </cofactor>
</comment>
<keyword evidence="6" id="KW-0378">Hydrolase</keyword>
<dbReference type="SUPFAM" id="SSF51306">
    <property type="entry name" value="LexA/Signal peptidase"/>
    <property type="match status" value="1"/>
</dbReference>
<dbReference type="GO" id="GO:0004252">
    <property type="term" value="F:serine-type endopeptidase activity"/>
    <property type="evidence" value="ECO:0007669"/>
    <property type="project" value="InterPro"/>
</dbReference>
<evidence type="ECO:0000256" key="7">
    <source>
        <dbReference type="ARBA" id="ARBA00022827"/>
    </source>
</evidence>
<dbReference type="InterPro" id="IPR000223">
    <property type="entry name" value="Pept_S26A_signal_pept_1"/>
</dbReference>
<reference evidence="12" key="1">
    <citation type="journal article" date="2018" name="DNA Res.">
        <title>Multiple hybrid de novo genome assembly of finger millet, an orphan allotetraploid crop.</title>
        <authorList>
            <person name="Hatakeyama M."/>
            <person name="Aluri S."/>
            <person name="Balachadran M.T."/>
            <person name="Sivarajan S.R."/>
            <person name="Patrignani A."/>
            <person name="Gruter S."/>
            <person name="Poveda L."/>
            <person name="Shimizu-Inatsugi R."/>
            <person name="Baeten J."/>
            <person name="Francoijs K.J."/>
            <person name="Nataraja K.N."/>
            <person name="Reddy Y.A.N."/>
            <person name="Phadnis S."/>
            <person name="Ravikumar R.L."/>
            <person name="Schlapbach R."/>
            <person name="Sreeman S.M."/>
            <person name="Shimizu K.K."/>
        </authorList>
    </citation>
    <scope>NUCLEOTIDE SEQUENCE</scope>
</reference>
<feature type="domain" description="Peptidase S26" evidence="11">
    <location>
        <begin position="688"/>
        <end position="708"/>
    </location>
</feature>
<evidence type="ECO:0000256" key="9">
    <source>
        <dbReference type="ARBA" id="ARBA00023180"/>
    </source>
</evidence>
<dbReference type="Gene3D" id="2.10.109.10">
    <property type="entry name" value="Umud Fragment, subunit A"/>
    <property type="match status" value="1"/>
</dbReference>
<dbReference type="InterPro" id="IPR017046">
    <property type="entry name" value="Prenylcysteine_Oxase1"/>
</dbReference>
<evidence type="ECO:0000259" key="11">
    <source>
        <dbReference type="Pfam" id="PF10502"/>
    </source>
</evidence>
<dbReference type="PANTHER" id="PTHR15944">
    <property type="entry name" value="FARNESYLCYSTEINE LYASE"/>
    <property type="match status" value="1"/>
</dbReference>
<dbReference type="GO" id="GO:0006465">
    <property type="term" value="P:signal peptide processing"/>
    <property type="evidence" value="ECO:0007669"/>
    <property type="project" value="InterPro"/>
</dbReference>
<evidence type="ECO:0000256" key="8">
    <source>
        <dbReference type="ARBA" id="ARBA00023002"/>
    </source>
</evidence>
<organism evidence="12 13">
    <name type="scientific">Eleusine coracana subsp. coracana</name>
    <dbReference type="NCBI Taxonomy" id="191504"/>
    <lineage>
        <taxon>Eukaryota</taxon>
        <taxon>Viridiplantae</taxon>
        <taxon>Streptophyta</taxon>
        <taxon>Embryophyta</taxon>
        <taxon>Tracheophyta</taxon>
        <taxon>Spermatophyta</taxon>
        <taxon>Magnoliopsida</taxon>
        <taxon>Liliopsida</taxon>
        <taxon>Poales</taxon>
        <taxon>Poaceae</taxon>
        <taxon>PACMAD clade</taxon>
        <taxon>Chloridoideae</taxon>
        <taxon>Cynodonteae</taxon>
        <taxon>Eleusininae</taxon>
        <taxon>Eleusine</taxon>
    </lineage>
</organism>
<dbReference type="PROSITE" id="PS00501">
    <property type="entry name" value="SPASE_I_1"/>
    <property type="match status" value="1"/>
</dbReference>
<dbReference type="Pfam" id="PF07156">
    <property type="entry name" value="Prenylcys_lyase"/>
    <property type="match status" value="1"/>
</dbReference>
<dbReference type="PRINTS" id="PR00727">
    <property type="entry name" value="LEADERPTASE"/>
</dbReference>
<keyword evidence="8" id="KW-0560">Oxidoreductase</keyword>
<dbReference type="Pfam" id="PF10502">
    <property type="entry name" value="Peptidase_S26"/>
    <property type="match status" value="1"/>
</dbReference>
<accession>A0AAV5CT81</accession>
<dbReference type="EMBL" id="BQKI01000009">
    <property type="protein sequence ID" value="GJN01215.1"/>
    <property type="molecule type" value="Genomic_DNA"/>
</dbReference>
<evidence type="ECO:0000256" key="5">
    <source>
        <dbReference type="ARBA" id="ARBA00022729"/>
    </source>
</evidence>
<evidence type="ECO:0000256" key="3">
    <source>
        <dbReference type="ARBA" id="ARBA00022630"/>
    </source>
</evidence>
<reference evidence="12" key="2">
    <citation type="submission" date="2021-12" db="EMBL/GenBank/DDBJ databases">
        <title>Resequencing data analysis of finger millet.</title>
        <authorList>
            <person name="Hatakeyama M."/>
            <person name="Aluri S."/>
            <person name="Balachadran M.T."/>
            <person name="Sivarajan S.R."/>
            <person name="Poveda L."/>
            <person name="Shimizu-Inatsugi R."/>
            <person name="Schlapbach R."/>
            <person name="Sreeman S.M."/>
            <person name="Shimizu K.K."/>
        </authorList>
    </citation>
    <scope>NUCLEOTIDE SEQUENCE</scope>
</reference>
<dbReference type="GO" id="GO:0001735">
    <property type="term" value="F:prenylcysteine oxidase activity"/>
    <property type="evidence" value="ECO:0007669"/>
    <property type="project" value="InterPro"/>
</dbReference>
<dbReference type="PROSITE" id="PS00761">
    <property type="entry name" value="SPASE_I_3"/>
    <property type="match status" value="1"/>
</dbReference>
<sequence>METMTIPGGGGGLGLGFWGRVRVRRRRRSLRPLGVGAARTVGADRWGWGQHRRRRGHRRCRKAEETPSHQQILWVGLVAIQCLACLCFRRREPAPPATVREGGCEEEGDEEDWERESEGSLTYGFISYEYGDLTIRSHDLYRNGIHGAPPPPLLLLLLLPAQVLPLPNAGDVCIVGAGISGASTAFFLTNYTSTSAASQLRVFERRPRVGGRLGTVTVAGDHFEAGGSIIHPRNLHARRFADLLGLAVETGADDDWLGIWDGTRFVFQTLRPPPAGSSWLRRKLHGLLNSLLLFNRYGLSLLKMDRFVQVVVPFPPLRFRLYLPVLVITRINYGQSVRISGLAGAVSLAGSETGLWAVKGGNWQLPAGLLKISNATLHLQEGIDSITDAGDYYVLKSNIGNEYNCTVTVVATPLDEEYFGVSSLSDIPDLIGTMELPDIPFSSISVLKKYNEDDMTYKVFSRAKLEDGLLDHIFRRRKETIRINWAAYPHYEAPEAFAPIVLDGKQLYYVNTFESAASAMETGAVAAENVARLIISRRQGLEPHIQSFAGDGEEEESSLPSLINEEAREKEGASMAVGGLLRCLISPAGGVAGWLPCHELLASPSSAWQHWLSSLRLRPPFTDGFKLILVLLLVSVALAEVRFIASSSMAPTLRPGDRAVAEKNYGVNKDVVFIKRVLATPGDFIERLPEGHVFVMGDNRNNSCDSRACFYPQHYTYASTAL</sequence>
<evidence type="ECO:0000256" key="2">
    <source>
        <dbReference type="ARBA" id="ARBA00009967"/>
    </source>
</evidence>
<keyword evidence="4" id="KW-0645">Protease</keyword>
<dbReference type="InterPro" id="IPR019758">
    <property type="entry name" value="Pept_S26A_signal_pept_1_CS"/>
</dbReference>
<evidence type="ECO:0000256" key="6">
    <source>
        <dbReference type="ARBA" id="ARBA00022801"/>
    </source>
</evidence>
<protein>
    <recommendedName>
        <fullName evidence="14">Peptidase S26 domain-containing protein</fullName>
    </recommendedName>
</protein>
<evidence type="ECO:0000259" key="10">
    <source>
        <dbReference type="Pfam" id="PF07156"/>
    </source>
</evidence>
<proteinExistence type="inferred from homology"/>
<dbReference type="GO" id="GO:0030327">
    <property type="term" value="P:prenylated protein catabolic process"/>
    <property type="evidence" value="ECO:0007669"/>
    <property type="project" value="TreeGrafter"/>
</dbReference>
<dbReference type="InterPro" id="IPR036188">
    <property type="entry name" value="FAD/NAD-bd_sf"/>
</dbReference>
<comment type="similarity">
    <text evidence="2">Belongs to the prenylcysteine oxidase family.</text>
</comment>
<dbReference type="InterPro" id="IPR010795">
    <property type="entry name" value="Prenylcys_lyase"/>
</dbReference>
<evidence type="ECO:0000313" key="12">
    <source>
        <dbReference type="EMBL" id="GJN01215.1"/>
    </source>
</evidence>
<dbReference type="InterPro" id="IPR036286">
    <property type="entry name" value="LexA/Signal_pep-like_sf"/>
</dbReference>
<dbReference type="GO" id="GO:0016020">
    <property type="term" value="C:membrane"/>
    <property type="evidence" value="ECO:0007669"/>
    <property type="project" value="InterPro"/>
</dbReference>
<dbReference type="CDD" id="cd06530">
    <property type="entry name" value="S26_SPase_I"/>
    <property type="match status" value="1"/>
</dbReference>
<dbReference type="Pfam" id="PF13450">
    <property type="entry name" value="NAD_binding_8"/>
    <property type="match status" value="1"/>
</dbReference>
<keyword evidence="7" id="KW-0274">FAD</keyword>
<evidence type="ECO:0000256" key="4">
    <source>
        <dbReference type="ARBA" id="ARBA00022670"/>
    </source>
</evidence>
<dbReference type="Gene3D" id="3.50.50.60">
    <property type="entry name" value="FAD/NAD(P)-binding domain"/>
    <property type="match status" value="1"/>
</dbReference>
<evidence type="ECO:0008006" key="14">
    <source>
        <dbReference type="Google" id="ProtNLM"/>
    </source>
</evidence>
<keyword evidence="5" id="KW-0732">Signal</keyword>
<dbReference type="Proteomes" id="UP001054889">
    <property type="component" value="Unassembled WGS sequence"/>
</dbReference>
<dbReference type="AlphaFoldDB" id="A0AAV5CT81"/>
<keyword evidence="13" id="KW-1185">Reference proteome</keyword>
<evidence type="ECO:0000256" key="1">
    <source>
        <dbReference type="ARBA" id="ARBA00001974"/>
    </source>
</evidence>
<dbReference type="InterPro" id="IPR019756">
    <property type="entry name" value="Pept_S26A_signal_pept_1_Ser-AS"/>
</dbReference>